<accession>A0AAJ1IFU3</accession>
<name>A0AAJ1IFU3_9SPIO</name>
<keyword evidence="1" id="KW-0472">Membrane</keyword>
<feature type="transmembrane region" description="Helical" evidence="1">
    <location>
        <begin position="176"/>
        <end position="198"/>
    </location>
</feature>
<proteinExistence type="predicted"/>
<reference evidence="2 3" key="1">
    <citation type="submission" date="2022-12" db="EMBL/GenBank/DDBJ databases">
        <title>Metagenome assembled genome from gulf of manar.</title>
        <authorList>
            <person name="Kohli P."/>
            <person name="Pk S."/>
            <person name="Venkata Ramana C."/>
            <person name="Sasikala C."/>
        </authorList>
    </citation>
    <scope>NUCLEOTIDE SEQUENCE [LARGE SCALE GENOMIC DNA]</scope>
    <source>
        <strain evidence="2">JB008</strain>
    </source>
</reference>
<dbReference type="Proteomes" id="UP001221217">
    <property type="component" value="Unassembled WGS sequence"/>
</dbReference>
<dbReference type="EMBL" id="JAQQAL010000022">
    <property type="protein sequence ID" value="MDC7227078.1"/>
    <property type="molecule type" value="Genomic_DNA"/>
</dbReference>
<dbReference type="InterPro" id="IPR014509">
    <property type="entry name" value="YjdF-like"/>
</dbReference>
<organism evidence="2 3">
    <name type="scientific">Candidatus Thalassospirochaeta sargassi</name>
    <dbReference type="NCBI Taxonomy" id="3119039"/>
    <lineage>
        <taxon>Bacteria</taxon>
        <taxon>Pseudomonadati</taxon>
        <taxon>Spirochaetota</taxon>
        <taxon>Spirochaetia</taxon>
        <taxon>Spirochaetales</taxon>
        <taxon>Spirochaetaceae</taxon>
        <taxon>Candidatus Thalassospirochaeta</taxon>
    </lineage>
</organism>
<evidence type="ECO:0008006" key="4">
    <source>
        <dbReference type="Google" id="ProtNLM"/>
    </source>
</evidence>
<comment type="caution">
    <text evidence="2">The sequence shown here is derived from an EMBL/GenBank/DDBJ whole genome shotgun (WGS) entry which is preliminary data.</text>
</comment>
<feature type="transmembrane region" description="Helical" evidence="1">
    <location>
        <begin position="73"/>
        <end position="91"/>
    </location>
</feature>
<evidence type="ECO:0000313" key="3">
    <source>
        <dbReference type="Proteomes" id="UP001221217"/>
    </source>
</evidence>
<dbReference type="Pfam" id="PF09997">
    <property type="entry name" value="DUF2238"/>
    <property type="match status" value="1"/>
</dbReference>
<gene>
    <name evidence="2" type="ORF">PQJ61_09985</name>
</gene>
<evidence type="ECO:0000313" key="2">
    <source>
        <dbReference type="EMBL" id="MDC7227078.1"/>
    </source>
</evidence>
<sequence>MAEKRLRLWDREFLSKGDVILAFILRGLFLVSLVISIVTGRYDLIPISAVSFGLTFLPSILERSIKVSLPPSFQVMLLIFIFGAQFLGEILDYYERFWWWDLLLHGWSGVLLGTVGFLLVYVMNEASKVEVDMSPFFISFFALCFAVTCGVVWEVFEYLMDVIFGTNMQKSGLVDTMGDLIIDAAGALIMSVNGFLTLRARKNNVLSRSITRFMEKNPDMEKKHG</sequence>
<evidence type="ECO:0000256" key="1">
    <source>
        <dbReference type="SAM" id="Phobius"/>
    </source>
</evidence>
<keyword evidence="1" id="KW-1133">Transmembrane helix</keyword>
<feature type="transmembrane region" description="Helical" evidence="1">
    <location>
        <begin position="20"/>
        <end position="38"/>
    </location>
</feature>
<feature type="transmembrane region" description="Helical" evidence="1">
    <location>
        <begin position="44"/>
        <end position="61"/>
    </location>
</feature>
<keyword evidence="1" id="KW-0812">Transmembrane</keyword>
<protein>
    <recommendedName>
        <fullName evidence="4">Membrane protein YjdF</fullName>
    </recommendedName>
</protein>
<feature type="transmembrane region" description="Helical" evidence="1">
    <location>
        <begin position="135"/>
        <end position="156"/>
    </location>
</feature>
<feature type="transmembrane region" description="Helical" evidence="1">
    <location>
        <begin position="97"/>
        <end position="123"/>
    </location>
</feature>
<dbReference type="AlphaFoldDB" id="A0AAJ1IFU3"/>